<reference evidence="1" key="2">
    <citation type="submission" date="2020-07" db="EMBL/GenBank/DDBJ databases">
        <authorList>
            <person name="Vera ALvarez R."/>
            <person name="Arias-Moreno D.M."/>
            <person name="Jimenez-Jacinto V."/>
            <person name="Jimenez-Bremont J.F."/>
            <person name="Swaminathan K."/>
            <person name="Moose S.P."/>
            <person name="Guerrero-Gonzalez M.L."/>
            <person name="Marino-Ramirez L."/>
            <person name="Landsman D."/>
            <person name="Rodriguez-Kessler M."/>
            <person name="Delgado-Sanchez P."/>
        </authorList>
    </citation>
    <scope>NUCLEOTIDE SEQUENCE</scope>
    <source>
        <tissue evidence="1">Cladode</tissue>
    </source>
</reference>
<dbReference type="EMBL" id="GISG01003770">
    <property type="protein sequence ID" value="MBA4614724.1"/>
    <property type="molecule type" value="Transcribed_RNA"/>
</dbReference>
<accession>A0A7C9CFH1</accession>
<protein>
    <submittedName>
        <fullName evidence="1">Uncharacterized protein</fullName>
    </submittedName>
</protein>
<name>A0A7C9CFH1_OPUST</name>
<proteinExistence type="predicted"/>
<dbReference type="Pfam" id="PF05032">
    <property type="entry name" value="Spo12"/>
    <property type="match status" value="1"/>
</dbReference>
<evidence type="ECO:0000313" key="1">
    <source>
        <dbReference type="EMBL" id="MBA4614724.1"/>
    </source>
</evidence>
<sequence>MSVSNPLNVAKRLLSKGQNDEGKRANKNAATPAIVKRQQAIRNNEIFHSPTDNFLSPCSQRLWKPKKENILSMRLKLDESPSKGIVTQVFQDENLEEDRPACLETSIEELNSSTNEYNFK</sequence>
<dbReference type="AlphaFoldDB" id="A0A7C9CFH1"/>
<reference evidence="1" key="1">
    <citation type="journal article" date="2013" name="J. Plant Res.">
        <title>Effect of fungi and light on seed germination of three Opuntia species from semiarid lands of central Mexico.</title>
        <authorList>
            <person name="Delgado-Sanchez P."/>
            <person name="Jimenez-Bremont J.F."/>
            <person name="Guerrero-Gonzalez Mde L."/>
            <person name="Flores J."/>
        </authorList>
    </citation>
    <scope>NUCLEOTIDE SEQUENCE</scope>
    <source>
        <tissue evidence="1">Cladode</tissue>
    </source>
</reference>
<organism evidence="1">
    <name type="scientific">Opuntia streptacantha</name>
    <name type="common">Prickly pear cactus</name>
    <name type="synonym">Opuntia cardona</name>
    <dbReference type="NCBI Taxonomy" id="393608"/>
    <lineage>
        <taxon>Eukaryota</taxon>
        <taxon>Viridiplantae</taxon>
        <taxon>Streptophyta</taxon>
        <taxon>Embryophyta</taxon>
        <taxon>Tracheophyta</taxon>
        <taxon>Spermatophyta</taxon>
        <taxon>Magnoliopsida</taxon>
        <taxon>eudicotyledons</taxon>
        <taxon>Gunneridae</taxon>
        <taxon>Pentapetalae</taxon>
        <taxon>Caryophyllales</taxon>
        <taxon>Cactineae</taxon>
        <taxon>Cactaceae</taxon>
        <taxon>Opuntioideae</taxon>
        <taxon>Opuntia</taxon>
    </lineage>
</organism>
<dbReference type="InterPro" id="IPR007727">
    <property type="entry name" value="Spo12"/>
</dbReference>